<evidence type="ECO:0000259" key="4">
    <source>
        <dbReference type="Pfam" id="PF00294"/>
    </source>
</evidence>
<accession>A0ABS0NFW0</accession>
<sequence>MNDARTGSVVTLGETMAVLTPTTANRPGPGCPLRVGIGGAESNVAVAVTRLGAVGTWIGRVGDDDLGRLVVRELRAEGVRVLSETDPRAPTGLLLKEMRAGRPRRVRYYRRGSAGSKLSPADVDRAAPAIAGADLLHLTGITAALGSQPLAALHRAVESARGSGTRVSFDVNHRRTLWPDATAAPVLRSLAAAADLVFAGPEEAALLLGRTPPGEPTVSDGKELAAALCALGPDTAVVKLGALGAVAAHEGALVHEPARPVTVVDAVGAGDAFAGGYLAELLRGLPPVQSLRTGNALGAAVSATAGDWEGLPTRAELADRVLGAEVVR</sequence>
<dbReference type="InterPro" id="IPR052700">
    <property type="entry name" value="Carb_kinase_PfkB-like"/>
</dbReference>
<protein>
    <submittedName>
        <fullName evidence="5">Sugar kinase</fullName>
    </submittedName>
</protein>
<dbReference type="RefSeq" id="WP_197987755.1">
    <property type="nucleotide sequence ID" value="NZ_JACYXC010000001.1"/>
</dbReference>
<dbReference type="Gene3D" id="3.40.1190.20">
    <property type="match status" value="1"/>
</dbReference>
<name>A0ABS0NFW0_9ACTN</name>
<dbReference type="GO" id="GO:0016301">
    <property type="term" value="F:kinase activity"/>
    <property type="evidence" value="ECO:0007669"/>
    <property type="project" value="UniProtKB-KW"/>
</dbReference>
<reference evidence="5 6" key="1">
    <citation type="submission" date="2020-09" db="EMBL/GenBank/DDBJ databases">
        <title>Biosynthesis of the nuclear factor of activated T cells inhibitor NFAT-133 and its congeners in Streptomyces pactum.</title>
        <authorList>
            <person name="Zhou W."/>
            <person name="Posri P."/>
            <person name="Abugrain M.E."/>
            <person name="Weisberg A.J."/>
            <person name="Chang J.H."/>
            <person name="Mahmud T."/>
        </authorList>
    </citation>
    <scope>NUCLEOTIDE SEQUENCE [LARGE SCALE GENOMIC DNA]</scope>
    <source>
        <strain evidence="5 6">ATCC 27456</strain>
    </source>
</reference>
<dbReference type="PRINTS" id="PR00990">
    <property type="entry name" value="RIBOKINASE"/>
</dbReference>
<proteinExistence type="inferred from homology"/>
<feature type="domain" description="Carbohydrate kinase PfkB" evidence="4">
    <location>
        <begin position="8"/>
        <end position="313"/>
    </location>
</feature>
<dbReference type="SUPFAM" id="SSF53613">
    <property type="entry name" value="Ribokinase-like"/>
    <property type="match status" value="1"/>
</dbReference>
<keyword evidence="6" id="KW-1185">Reference proteome</keyword>
<dbReference type="InterPro" id="IPR011611">
    <property type="entry name" value="PfkB_dom"/>
</dbReference>
<comment type="caution">
    <text evidence="5">The sequence shown here is derived from an EMBL/GenBank/DDBJ whole genome shotgun (WGS) entry which is preliminary data.</text>
</comment>
<dbReference type="Pfam" id="PF00294">
    <property type="entry name" value="PfkB"/>
    <property type="match status" value="1"/>
</dbReference>
<dbReference type="Proteomes" id="UP000807371">
    <property type="component" value="Unassembled WGS sequence"/>
</dbReference>
<organism evidence="5 6">
    <name type="scientific">Streptomyces pactum</name>
    <dbReference type="NCBI Taxonomy" id="68249"/>
    <lineage>
        <taxon>Bacteria</taxon>
        <taxon>Bacillati</taxon>
        <taxon>Actinomycetota</taxon>
        <taxon>Actinomycetes</taxon>
        <taxon>Kitasatosporales</taxon>
        <taxon>Streptomycetaceae</taxon>
        <taxon>Streptomyces</taxon>
    </lineage>
</organism>
<evidence type="ECO:0000313" key="5">
    <source>
        <dbReference type="EMBL" id="MBH5334009.1"/>
    </source>
</evidence>
<dbReference type="InterPro" id="IPR002139">
    <property type="entry name" value="Ribo/fructo_kinase"/>
</dbReference>
<evidence type="ECO:0000256" key="1">
    <source>
        <dbReference type="ARBA" id="ARBA00010688"/>
    </source>
</evidence>
<keyword evidence="2" id="KW-0808">Transferase</keyword>
<evidence type="ECO:0000313" key="6">
    <source>
        <dbReference type="Proteomes" id="UP000807371"/>
    </source>
</evidence>
<comment type="similarity">
    <text evidence="1">Belongs to the carbohydrate kinase PfkB family.</text>
</comment>
<keyword evidence="3 5" id="KW-0418">Kinase</keyword>
<dbReference type="EMBL" id="JACYXC010000001">
    <property type="protein sequence ID" value="MBH5334009.1"/>
    <property type="molecule type" value="Genomic_DNA"/>
</dbReference>
<dbReference type="PANTHER" id="PTHR43320">
    <property type="entry name" value="SUGAR KINASE"/>
    <property type="match status" value="1"/>
</dbReference>
<dbReference type="PANTHER" id="PTHR43320:SF2">
    <property type="entry name" value="2-DEHYDRO-3-DEOXYGLUCONOKINASE_2-DEHYDRO-3-DEOXYGALACTONOKINASE"/>
    <property type="match status" value="1"/>
</dbReference>
<evidence type="ECO:0000256" key="2">
    <source>
        <dbReference type="ARBA" id="ARBA00022679"/>
    </source>
</evidence>
<evidence type="ECO:0000256" key="3">
    <source>
        <dbReference type="ARBA" id="ARBA00022777"/>
    </source>
</evidence>
<gene>
    <name evidence="5" type="ORF">IHE55_04000</name>
</gene>
<dbReference type="CDD" id="cd01166">
    <property type="entry name" value="KdgK"/>
    <property type="match status" value="1"/>
</dbReference>
<dbReference type="InterPro" id="IPR029056">
    <property type="entry name" value="Ribokinase-like"/>
</dbReference>